<protein>
    <submittedName>
        <fullName evidence="10">Carbohydrate ABC transporter permease</fullName>
    </submittedName>
</protein>
<evidence type="ECO:0000256" key="2">
    <source>
        <dbReference type="ARBA" id="ARBA00022448"/>
    </source>
</evidence>
<dbReference type="InterPro" id="IPR000515">
    <property type="entry name" value="MetI-like"/>
</dbReference>
<accession>A0ABS7WDP7</accession>
<dbReference type="Proteomes" id="UP000758701">
    <property type="component" value="Unassembled WGS sequence"/>
</dbReference>
<dbReference type="CDD" id="cd06261">
    <property type="entry name" value="TM_PBP2"/>
    <property type="match status" value="1"/>
</dbReference>
<gene>
    <name evidence="10" type="ORF">KVH32_29550</name>
</gene>
<proteinExistence type="inferred from homology"/>
<keyword evidence="11" id="KW-1185">Reference proteome</keyword>
<dbReference type="EMBL" id="JAHSTP010000015">
    <property type="protein sequence ID" value="MBZ6155280.1"/>
    <property type="molecule type" value="Genomic_DNA"/>
</dbReference>
<feature type="domain" description="ABC transmembrane type-1" evidence="9">
    <location>
        <begin position="92"/>
        <end position="284"/>
    </location>
</feature>
<feature type="transmembrane region" description="Helical" evidence="7">
    <location>
        <begin position="217"/>
        <end position="239"/>
    </location>
</feature>
<dbReference type="SUPFAM" id="SSF161098">
    <property type="entry name" value="MetI-like"/>
    <property type="match status" value="1"/>
</dbReference>
<evidence type="ECO:0000313" key="11">
    <source>
        <dbReference type="Proteomes" id="UP000758701"/>
    </source>
</evidence>
<dbReference type="PROSITE" id="PS50928">
    <property type="entry name" value="ABC_TM1"/>
    <property type="match status" value="1"/>
</dbReference>
<evidence type="ECO:0000256" key="5">
    <source>
        <dbReference type="ARBA" id="ARBA00022989"/>
    </source>
</evidence>
<evidence type="ECO:0000256" key="8">
    <source>
        <dbReference type="SAM" id="MobiDB-lite"/>
    </source>
</evidence>
<feature type="transmembrane region" description="Helical" evidence="7">
    <location>
        <begin position="130"/>
        <end position="152"/>
    </location>
</feature>
<feature type="transmembrane region" description="Helical" evidence="7">
    <location>
        <begin position="96"/>
        <end position="118"/>
    </location>
</feature>
<dbReference type="Gene3D" id="1.10.3720.10">
    <property type="entry name" value="MetI-like"/>
    <property type="match status" value="1"/>
</dbReference>
<dbReference type="RefSeq" id="WP_031030209.1">
    <property type="nucleotide sequence ID" value="NZ_JAHSSQ010000005.1"/>
</dbReference>
<name>A0ABS7WDP7_STROV</name>
<evidence type="ECO:0000256" key="7">
    <source>
        <dbReference type="RuleBase" id="RU363032"/>
    </source>
</evidence>
<sequence>MTATLPEARRPPGTTGRERPRRSSRPARRRNWAGGLAGWIWLVVVAVPLYWTLITSLKAQSRYYGSNPLVPSGDPTLDNYRLVIESDFLRYFMNSVLVTAGAVVPAVLFSFMAAYAIVRGWRMRVLRAMNGLFLMGLAIPLQATVIPVYLIIIKLHLYDTLLALILPSIAFAIPLSVLVLANFVRDVPKELFDSMRVDGATEWTTLWRLAAPLTRPAILTVTIFNALTIWNGFLLPLVLTQSPERRTLPLALWTFQGQYSVNVPAVLAAVVLTTLPVLVLYAFGRRQLLSGLTAGFSR</sequence>
<keyword evidence="6 7" id="KW-0472">Membrane</keyword>
<organism evidence="10 11">
    <name type="scientific">Streptomyces olivaceus</name>
    <dbReference type="NCBI Taxonomy" id="47716"/>
    <lineage>
        <taxon>Bacteria</taxon>
        <taxon>Bacillati</taxon>
        <taxon>Actinomycetota</taxon>
        <taxon>Actinomycetes</taxon>
        <taxon>Kitasatosporales</taxon>
        <taxon>Streptomycetaceae</taxon>
        <taxon>Streptomyces</taxon>
    </lineage>
</organism>
<evidence type="ECO:0000259" key="9">
    <source>
        <dbReference type="PROSITE" id="PS50928"/>
    </source>
</evidence>
<evidence type="ECO:0000256" key="1">
    <source>
        <dbReference type="ARBA" id="ARBA00004651"/>
    </source>
</evidence>
<dbReference type="PANTHER" id="PTHR43744:SF12">
    <property type="entry name" value="ABC TRANSPORTER PERMEASE PROTEIN MG189-RELATED"/>
    <property type="match status" value="1"/>
</dbReference>
<reference evidence="10 11" key="1">
    <citation type="submission" date="2021-06" db="EMBL/GenBank/DDBJ databases">
        <title>Ecological speciation of a Streptomyces species isolated from different habitats and geographic origins.</title>
        <authorList>
            <person name="Wang J."/>
        </authorList>
    </citation>
    <scope>NUCLEOTIDE SEQUENCE [LARGE SCALE GENOMIC DNA]</scope>
    <source>
        <strain evidence="10 11">FXJ8.012</strain>
    </source>
</reference>
<keyword evidence="4 7" id="KW-0812">Transmembrane</keyword>
<feature type="transmembrane region" description="Helical" evidence="7">
    <location>
        <begin position="259"/>
        <end position="283"/>
    </location>
</feature>
<dbReference type="InterPro" id="IPR035906">
    <property type="entry name" value="MetI-like_sf"/>
</dbReference>
<dbReference type="Pfam" id="PF00528">
    <property type="entry name" value="BPD_transp_1"/>
    <property type="match status" value="1"/>
</dbReference>
<feature type="region of interest" description="Disordered" evidence="8">
    <location>
        <begin position="1"/>
        <end position="27"/>
    </location>
</feature>
<evidence type="ECO:0000256" key="3">
    <source>
        <dbReference type="ARBA" id="ARBA00022475"/>
    </source>
</evidence>
<keyword evidence="2 7" id="KW-0813">Transport</keyword>
<keyword evidence="5 7" id="KW-1133">Transmembrane helix</keyword>
<evidence type="ECO:0000256" key="6">
    <source>
        <dbReference type="ARBA" id="ARBA00023136"/>
    </source>
</evidence>
<feature type="transmembrane region" description="Helical" evidence="7">
    <location>
        <begin position="164"/>
        <end position="184"/>
    </location>
</feature>
<evidence type="ECO:0000313" key="10">
    <source>
        <dbReference type="EMBL" id="MBZ6155280.1"/>
    </source>
</evidence>
<comment type="similarity">
    <text evidence="7">Belongs to the binding-protein-dependent transport system permease family.</text>
</comment>
<comment type="subcellular location">
    <subcellularLocation>
        <location evidence="1 7">Cell membrane</location>
        <topology evidence="1 7">Multi-pass membrane protein</topology>
    </subcellularLocation>
</comment>
<keyword evidence="3" id="KW-1003">Cell membrane</keyword>
<comment type="caution">
    <text evidence="10">The sequence shown here is derived from an EMBL/GenBank/DDBJ whole genome shotgun (WGS) entry which is preliminary data.</text>
</comment>
<feature type="transmembrane region" description="Helical" evidence="7">
    <location>
        <begin position="31"/>
        <end position="51"/>
    </location>
</feature>
<dbReference type="PANTHER" id="PTHR43744">
    <property type="entry name" value="ABC TRANSPORTER PERMEASE PROTEIN MG189-RELATED-RELATED"/>
    <property type="match status" value="1"/>
</dbReference>
<evidence type="ECO:0000256" key="4">
    <source>
        <dbReference type="ARBA" id="ARBA00022692"/>
    </source>
</evidence>